<dbReference type="SUPFAM" id="SSF49842">
    <property type="entry name" value="TNF-like"/>
    <property type="match status" value="1"/>
</dbReference>
<evidence type="ECO:0008006" key="4">
    <source>
        <dbReference type="Google" id="ProtNLM"/>
    </source>
</evidence>
<dbReference type="InterPro" id="IPR008983">
    <property type="entry name" value="Tumour_necrosis_fac-like_dom"/>
</dbReference>
<keyword evidence="1" id="KW-0732">Signal</keyword>
<keyword evidence="3" id="KW-1185">Reference proteome</keyword>
<sequence length="321" mass="34161">MKKTTLPALFFAFSLFSEGLLAQSIGINTTTPDPSAALDIKDPQRGVLLPRVVLKSKNDNTTIINPATSLLVYSFTAAPTMSAGPGFYYNEGTPQAPSWRSLADLKLPYVATGAEDVMIDLQNYSNNTNSSTLHLSNVQGYALTTEGKLKLAGNGQSPGLGKVLTSDAAGNATWEGGVAFRASGPVLGGSEKMGSAEAKIPFATQEYDLGNNYNIVGQQPHSTFNAPVKGVYHFDVGASWSYDIDIADQKARVSLIRSRAGVTTVLATTVGSIGNYGVTLSADAMLNANDQVYVVILHTASQKYIYLQDPVFFSGRLMVKQ</sequence>
<name>A0ABX7I6V9_9BACT</name>
<dbReference type="Gene3D" id="2.60.120.40">
    <property type="match status" value="1"/>
</dbReference>
<evidence type="ECO:0000313" key="2">
    <source>
        <dbReference type="EMBL" id="QRR01834.1"/>
    </source>
</evidence>
<protein>
    <recommendedName>
        <fullName evidence="4">C1q domain-containing protein</fullName>
    </recommendedName>
</protein>
<feature type="signal peptide" evidence="1">
    <location>
        <begin position="1"/>
        <end position="22"/>
    </location>
</feature>
<proteinExistence type="predicted"/>
<feature type="chain" id="PRO_5046837825" description="C1q domain-containing protein" evidence="1">
    <location>
        <begin position="23"/>
        <end position="321"/>
    </location>
</feature>
<dbReference type="Proteomes" id="UP000612680">
    <property type="component" value="Chromosome"/>
</dbReference>
<evidence type="ECO:0000313" key="3">
    <source>
        <dbReference type="Proteomes" id="UP000612680"/>
    </source>
</evidence>
<dbReference type="RefSeq" id="WP_204655886.1">
    <property type="nucleotide sequence ID" value="NZ_CP056775.1"/>
</dbReference>
<gene>
    <name evidence="2" type="ORF">HWI92_13405</name>
</gene>
<evidence type="ECO:0000256" key="1">
    <source>
        <dbReference type="SAM" id="SignalP"/>
    </source>
</evidence>
<organism evidence="2 3">
    <name type="scientific">Dyadobacter sandarakinus</name>
    <dbReference type="NCBI Taxonomy" id="2747268"/>
    <lineage>
        <taxon>Bacteria</taxon>
        <taxon>Pseudomonadati</taxon>
        <taxon>Bacteroidota</taxon>
        <taxon>Cytophagia</taxon>
        <taxon>Cytophagales</taxon>
        <taxon>Spirosomataceae</taxon>
        <taxon>Dyadobacter</taxon>
    </lineage>
</organism>
<reference evidence="2 3" key="1">
    <citation type="submission" date="2020-06" db="EMBL/GenBank/DDBJ databases">
        <title>Dyadobacter sandarakinus sp. nov., isolated from the soil of the Arctic Yellow River Station.</title>
        <authorList>
            <person name="Zhang Y."/>
            <person name="Peng F."/>
        </authorList>
    </citation>
    <scope>NUCLEOTIDE SEQUENCE [LARGE SCALE GENOMIC DNA]</scope>
    <source>
        <strain evidence="2 3">Q3-56</strain>
    </source>
</reference>
<dbReference type="EMBL" id="CP056775">
    <property type="protein sequence ID" value="QRR01834.1"/>
    <property type="molecule type" value="Genomic_DNA"/>
</dbReference>
<accession>A0ABX7I6V9</accession>